<protein>
    <submittedName>
        <fullName evidence="2">Uncharacterized protein</fullName>
    </submittedName>
</protein>
<name>A0A9W4U9H8_9PLEO</name>
<keyword evidence="3" id="KW-1185">Reference proteome</keyword>
<evidence type="ECO:0000313" key="2">
    <source>
        <dbReference type="EMBL" id="CAI6309819.1"/>
    </source>
</evidence>
<keyword evidence="1" id="KW-0472">Membrane</keyword>
<dbReference type="PANTHER" id="PTHR42085">
    <property type="entry name" value="F-BOX DOMAIN-CONTAINING PROTEIN"/>
    <property type="match status" value="1"/>
</dbReference>
<sequence>MAVSSTNNNYPSVRIHSTMVMPAIPSTHASKTATKPPRRPTLLKLKGSLLSHLKSRKSLTSNTTYLNPPKPPPLLALPLEIRRRIYTALFNILIPTNLTASSTPSTHHATFPLTSPPEFIYTSRTIYTESVPCLLRGTEIHIADILSASRLTFYLSRPGNLLVASGIAALSFSSDISWAPHTTHTCRKLLELCKGLRSVRVEVPAGVCVRDLGFGNMKGKRKGRRRVRVKSKKEIVESVDLCCLRDCEGLKKVVVVCVGGEKEARELGVQVEQVFEPVVGYVFLSFSPPLSSLVFFSSSFLMLWSSCGLFLGYGGGYSVTDFVRVCILGGFRNTFARILTGH</sequence>
<keyword evidence="1" id="KW-1133">Transmembrane helix</keyword>
<gene>
    <name evidence="2" type="ORF">PDIGIT_LOCUS3170</name>
</gene>
<dbReference type="OrthoDB" id="3789955at2759"/>
<dbReference type="PANTHER" id="PTHR42085:SF2">
    <property type="entry name" value="F-BOX DOMAIN-CONTAINING PROTEIN"/>
    <property type="match status" value="1"/>
</dbReference>
<dbReference type="Proteomes" id="UP001152607">
    <property type="component" value="Unassembled WGS sequence"/>
</dbReference>
<reference evidence="2" key="1">
    <citation type="submission" date="2023-01" db="EMBL/GenBank/DDBJ databases">
        <authorList>
            <person name="Van Ghelder C."/>
            <person name="Rancurel C."/>
        </authorList>
    </citation>
    <scope>NUCLEOTIDE SEQUENCE</scope>
    <source>
        <strain evidence="2">CNCM I-4278</strain>
    </source>
</reference>
<evidence type="ECO:0000256" key="1">
    <source>
        <dbReference type="SAM" id="Phobius"/>
    </source>
</evidence>
<dbReference type="EMBL" id="CAOQHR010000002">
    <property type="protein sequence ID" value="CAI6309819.1"/>
    <property type="molecule type" value="Genomic_DNA"/>
</dbReference>
<proteinExistence type="predicted"/>
<feature type="transmembrane region" description="Helical" evidence="1">
    <location>
        <begin position="293"/>
        <end position="314"/>
    </location>
</feature>
<organism evidence="2 3">
    <name type="scientific">Periconia digitata</name>
    <dbReference type="NCBI Taxonomy" id="1303443"/>
    <lineage>
        <taxon>Eukaryota</taxon>
        <taxon>Fungi</taxon>
        <taxon>Dikarya</taxon>
        <taxon>Ascomycota</taxon>
        <taxon>Pezizomycotina</taxon>
        <taxon>Dothideomycetes</taxon>
        <taxon>Pleosporomycetidae</taxon>
        <taxon>Pleosporales</taxon>
        <taxon>Massarineae</taxon>
        <taxon>Periconiaceae</taxon>
        <taxon>Periconia</taxon>
    </lineage>
</organism>
<keyword evidence="1" id="KW-0812">Transmembrane</keyword>
<dbReference type="AlphaFoldDB" id="A0A9W4U9H8"/>
<evidence type="ECO:0000313" key="3">
    <source>
        <dbReference type="Proteomes" id="UP001152607"/>
    </source>
</evidence>
<accession>A0A9W4U9H8</accession>
<comment type="caution">
    <text evidence="2">The sequence shown here is derived from an EMBL/GenBank/DDBJ whole genome shotgun (WGS) entry which is preliminary data.</text>
</comment>
<dbReference type="InterPro" id="IPR038883">
    <property type="entry name" value="AN11006-like"/>
</dbReference>